<dbReference type="InterPro" id="IPR050553">
    <property type="entry name" value="Thioredoxin_ResA/DsbE_sf"/>
</dbReference>
<protein>
    <recommendedName>
        <fullName evidence="3">Thioredoxin domain-containing protein</fullName>
    </recommendedName>
</protein>
<dbReference type="Proteomes" id="UP000618591">
    <property type="component" value="Unassembled WGS sequence"/>
</dbReference>
<evidence type="ECO:0000256" key="2">
    <source>
        <dbReference type="SAM" id="SignalP"/>
    </source>
</evidence>
<dbReference type="Pfam" id="PF00578">
    <property type="entry name" value="AhpC-TSA"/>
    <property type="match status" value="1"/>
</dbReference>
<dbReference type="RefSeq" id="WP_188447094.1">
    <property type="nucleotide sequence ID" value="NZ_BMDW01000011.1"/>
</dbReference>
<dbReference type="PROSITE" id="PS00194">
    <property type="entry name" value="THIOREDOXIN_1"/>
    <property type="match status" value="1"/>
</dbReference>
<evidence type="ECO:0000259" key="3">
    <source>
        <dbReference type="PROSITE" id="PS51352"/>
    </source>
</evidence>
<evidence type="ECO:0000256" key="1">
    <source>
        <dbReference type="ARBA" id="ARBA00023284"/>
    </source>
</evidence>
<keyword evidence="5" id="KW-1185">Reference proteome</keyword>
<reference evidence="5" key="1">
    <citation type="journal article" date="2019" name="Int. J. Syst. Evol. Microbiol.">
        <title>The Global Catalogue of Microorganisms (GCM) 10K type strain sequencing project: providing services to taxonomists for standard genome sequencing and annotation.</title>
        <authorList>
            <consortium name="The Broad Institute Genomics Platform"/>
            <consortium name="The Broad Institute Genome Sequencing Center for Infectious Disease"/>
            <person name="Wu L."/>
            <person name="Ma J."/>
        </authorList>
    </citation>
    <scope>NUCLEOTIDE SEQUENCE [LARGE SCALE GENOMIC DNA]</scope>
    <source>
        <strain evidence="5">CGMCC 1.10106</strain>
    </source>
</reference>
<dbReference type="PROSITE" id="PS51352">
    <property type="entry name" value="THIOREDOXIN_2"/>
    <property type="match status" value="1"/>
</dbReference>
<keyword evidence="2" id="KW-0732">Signal</keyword>
<feature type="chain" id="PRO_5046140448" description="Thioredoxin domain-containing protein" evidence="2">
    <location>
        <begin position="27"/>
        <end position="176"/>
    </location>
</feature>
<dbReference type="InterPro" id="IPR036249">
    <property type="entry name" value="Thioredoxin-like_sf"/>
</dbReference>
<dbReference type="CDD" id="cd02966">
    <property type="entry name" value="TlpA_like_family"/>
    <property type="match status" value="1"/>
</dbReference>
<feature type="signal peptide" evidence="2">
    <location>
        <begin position="1"/>
        <end position="26"/>
    </location>
</feature>
<dbReference type="PANTHER" id="PTHR42852">
    <property type="entry name" value="THIOL:DISULFIDE INTERCHANGE PROTEIN DSBE"/>
    <property type="match status" value="1"/>
</dbReference>
<evidence type="ECO:0000313" key="5">
    <source>
        <dbReference type="Proteomes" id="UP000618591"/>
    </source>
</evidence>
<sequence>MRTSLKFLKKLTAGTALCLAAPLLLGASGSLKVGAIAPPFELTLMDGTKVSSADLRGQVVVLNFWATWCVPCRSELPLLDRYYEIQKARGLRVFAITTEDSVPLYQLKKLFAVMHIQPARKIKGKYDTLGGVPTNYIIDRAGRIRYAKAAAFDLDALNKELVPLLVEPVPVALPAS</sequence>
<dbReference type="Gene3D" id="3.40.30.10">
    <property type="entry name" value="Glutaredoxin"/>
    <property type="match status" value="1"/>
</dbReference>
<proteinExistence type="predicted"/>
<organism evidence="4 5">
    <name type="scientific">Sphingomonas psychrolutea</name>
    <dbReference type="NCBI Taxonomy" id="1259676"/>
    <lineage>
        <taxon>Bacteria</taxon>
        <taxon>Pseudomonadati</taxon>
        <taxon>Pseudomonadota</taxon>
        <taxon>Alphaproteobacteria</taxon>
        <taxon>Sphingomonadales</taxon>
        <taxon>Sphingomonadaceae</taxon>
        <taxon>Sphingomonas</taxon>
    </lineage>
</organism>
<dbReference type="EMBL" id="BMDW01000011">
    <property type="protein sequence ID" value="GGA49991.1"/>
    <property type="molecule type" value="Genomic_DNA"/>
</dbReference>
<dbReference type="InterPro" id="IPR000866">
    <property type="entry name" value="AhpC/TSA"/>
</dbReference>
<keyword evidence="1" id="KW-0676">Redox-active center</keyword>
<dbReference type="SUPFAM" id="SSF52833">
    <property type="entry name" value="Thioredoxin-like"/>
    <property type="match status" value="1"/>
</dbReference>
<name>A0ABQ1GU57_9SPHN</name>
<dbReference type="PANTHER" id="PTHR42852:SF13">
    <property type="entry name" value="PROTEIN DIPZ"/>
    <property type="match status" value="1"/>
</dbReference>
<gene>
    <name evidence="4" type="ORF">GCM10011395_20400</name>
</gene>
<dbReference type="InterPro" id="IPR017937">
    <property type="entry name" value="Thioredoxin_CS"/>
</dbReference>
<dbReference type="InterPro" id="IPR013766">
    <property type="entry name" value="Thioredoxin_domain"/>
</dbReference>
<evidence type="ECO:0000313" key="4">
    <source>
        <dbReference type="EMBL" id="GGA49991.1"/>
    </source>
</evidence>
<comment type="caution">
    <text evidence="4">The sequence shown here is derived from an EMBL/GenBank/DDBJ whole genome shotgun (WGS) entry which is preliminary data.</text>
</comment>
<accession>A0ABQ1GU57</accession>
<feature type="domain" description="Thioredoxin" evidence="3">
    <location>
        <begin position="31"/>
        <end position="167"/>
    </location>
</feature>